<dbReference type="WBParaSite" id="nRc.2.0.1.t07755-RA">
    <property type="protein sequence ID" value="nRc.2.0.1.t07755-RA"/>
    <property type="gene ID" value="nRc.2.0.1.g07755"/>
</dbReference>
<accession>A0A915I1Q4</accession>
<dbReference type="Proteomes" id="UP000887565">
    <property type="component" value="Unplaced"/>
</dbReference>
<organism evidence="1 2">
    <name type="scientific">Romanomermis culicivorax</name>
    <name type="common">Nematode worm</name>
    <dbReference type="NCBI Taxonomy" id="13658"/>
    <lineage>
        <taxon>Eukaryota</taxon>
        <taxon>Metazoa</taxon>
        <taxon>Ecdysozoa</taxon>
        <taxon>Nematoda</taxon>
        <taxon>Enoplea</taxon>
        <taxon>Dorylaimia</taxon>
        <taxon>Mermithida</taxon>
        <taxon>Mermithoidea</taxon>
        <taxon>Mermithidae</taxon>
        <taxon>Romanomermis</taxon>
    </lineage>
</organism>
<protein>
    <submittedName>
        <fullName evidence="2">Uncharacterized protein</fullName>
    </submittedName>
</protein>
<evidence type="ECO:0000313" key="2">
    <source>
        <dbReference type="WBParaSite" id="nRc.2.0.1.t07755-RA"/>
    </source>
</evidence>
<keyword evidence="1" id="KW-1185">Reference proteome</keyword>
<name>A0A915I1Q4_ROMCU</name>
<proteinExistence type="predicted"/>
<dbReference type="AlphaFoldDB" id="A0A915I1Q4"/>
<evidence type="ECO:0000313" key="1">
    <source>
        <dbReference type="Proteomes" id="UP000887565"/>
    </source>
</evidence>
<sequence length="160" mass="18283">RLTRFGHDLNYFGDDNATANYDFFAVPSRRYRLPSIGRIKLYGKLFYSRVDEIFVFVFDIFELFFVTDIQSEIWIITSHKNAAITVYVLEKVQALANVQRSATVDIIDVTSRCAARAKMIAATSIHTKISVLKNIMARDPKLPDYFAGPEPDILKILDPD</sequence>
<reference evidence="2" key="1">
    <citation type="submission" date="2022-11" db="UniProtKB">
        <authorList>
            <consortium name="WormBaseParasite"/>
        </authorList>
    </citation>
    <scope>IDENTIFICATION</scope>
</reference>